<keyword evidence="2" id="KW-1185">Reference proteome</keyword>
<gene>
    <name evidence="1" type="ORF">DU500_08840</name>
</gene>
<name>A0A345E2U8_9EURY</name>
<dbReference type="OrthoDB" id="166257at2157"/>
<protein>
    <submittedName>
        <fullName evidence="1">Uncharacterized protein</fullName>
    </submittedName>
</protein>
<dbReference type="Proteomes" id="UP000253273">
    <property type="component" value="Chromosome"/>
</dbReference>
<dbReference type="AlphaFoldDB" id="A0A345E2U8"/>
<dbReference type="GeneID" id="37283487"/>
<organism evidence="1 2">
    <name type="scientific">Haloplanus rubicundus</name>
    <dbReference type="NCBI Taxonomy" id="1547898"/>
    <lineage>
        <taxon>Archaea</taxon>
        <taxon>Methanobacteriati</taxon>
        <taxon>Methanobacteriota</taxon>
        <taxon>Stenosarchaea group</taxon>
        <taxon>Halobacteria</taxon>
        <taxon>Halobacteriales</taxon>
        <taxon>Haloferacaceae</taxon>
        <taxon>Haloplanus</taxon>
    </lineage>
</organism>
<dbReference type="KEGG" id="haj:DU500_08840"/>
<reference evidence="1 2" key="1">
    <citation type="submission" date="2018-07" db="EMBL/GenBank/DDBJ databases">
        <title>Genome sequences of Haloplanus sp. CBA1113.</title>
        <authorList>
            <person name="Kim Y.B."/>
            <person name="Roh S.W."/>
        </authorList>
    </citation>
    <scope>NUCLEOTIDE SEQUENCE [LARGE SCALE GENOMIC DNA]</scope>
    <source>
        <strain evidence="1 2">CBA1113</strain>
    </source>
</reference>
<proteinExistence type="predicted"/>
<dbReference type="RefSeq" id="WP_114585658.1">
    <property type="nucleotide sequence ID" value="NZ_CP031150.1"/>
</dbReference>
<accession>A0A345E2U8</accession>
<evidence type="ECO:0000313" key="2">
    <source>
        <dbReference type="Proteomes" id="UP000253273"/>
    </source>
</evidence>
<evidence type="ECO:0000313" key="1">
    <source>
        <dbReference type="EMBL" id="AXG06520.1"/>
    </source>
</evidence>
<sequence length="104" mass="11526">MATRGQHASGATLPDIVPFDPPALTRLSWELGSRVVDDEASVRVGRWERVGSSWSLSVFRVTSETVVVRVRTPIGRQRFYGAAWMDLEDDVPELDAAPSWERGG</sequence>
<dbReference type="EMBL" id="CP031150">
    <property type="protein sequence ID" value="AXG06520.1"/>
    <property type="molecule type" value="Genomic_DNA"/>
</dbReference>